<keyword evidence="2" id="KW-1185">Reference proteome</keyword>
<accession>A0A2M9A4N7</accession>
<name>A0A2M9A4N7_9BACT</name>
<gene>
    <name evidence="1" type="ORF">BGX16_0617</name>
</gene>
<protein>
    <submittedName>
        <fullName evidence="1">Uncharacterized protein</fullName>
    </submittedName>
</protein>
<evidence type="ECO:0000313" key="1">
    <source>
        <dbReference type="EMBL" id="PJJ40680.1"/>
    </source>
</evidence>
<reference evidence="1 2" key="1">
    <citation type="submission" date="2017-11" db="EMBL/GenBank/DDBJ databases">
        <title>Animal gut microbial communities from fecal samples from Wisconsin, USA.</title>
        <authorList>
            <person name="Neumann A."/>
        </authorList>
    </citation>
    <scope>NUCLEOTIDE SEQUENCE [LARGE SCALE GENOMIC DNA]</scope>
    <source>
        <strain evidence="1 2">UWS3</strain>
    </source>
</reference>
<organism evidence="1 2">
    <name type="scientific">Hallerella succinigenes</name>
    <dbReference type="NCBI Taxonomy" id="1896222"/>
    <lineage>
        <taxon>Bacteria</taxon>
        <taxon>Pseudomonadati</taxon>
        <taxon>Fibrobacterota</taxon>
        <taxon>Fibrobacteria</taxon>
        <taxon>Fibrobacterales</taxon>
        <taxon>Fibrobacteraceae</taxon>
        <taxon>Hallerella</taxon>
    </lineage>
</organism>
<proteinExistence type="predicted"/>
<comment type="caution">
    <text evidence="1">The sequence shown here is derived from an EMBL/GenBank/DDBJ whole genome shotgun (WGS) entry which is preliminary data.</text>
</comment>
<evidence type="ECO:0000313" key="2">
    <source>
        <dbReference type="Proteomes" id="UP000231134"/>
    </source>
</evidence>
<dbReference type="EMBL" id="PGEX01000001">
    <property type="protein sequence ID" value="PJJ40680.1"/>
    <property type="molecule type" value="Genomic_DNA"/>
</dbReference>
<dbReference type="Proteomes" id="UP000231134">
    <property type="component" value="Unassembled WGS sequence"/>
</dbReference>
<dbReference type="AlphaFoldDB" id="A0A2M9A4N7"/>
<sequence length="39" mass="4454">MQSFLYMEGKVFPWFALRCSPPLLAGAHTPNHLKVAMYT</sequence>